<dbReference type="EMBL" id="HBGK01046960">
    <property type="protein sequence ID" value="CAD9306656.1"/>
    <property type="molecule type" value="Transcribed_RNA"/>
</dbReference>
<dbReference type="EMBL" id="HBGK01046958">
    <property type="protein sequence ID" value="CAD9306651.1"/>
    <property type="molecule type" value="Transcribed_RNA"/>
</dbReference>
<accession>A0A6U5PCQ8</accession>
<gene>
    <name evidence="1" type="ORF">GOCE00092_LOCUS24660</name>
    <name evidence="2" type="ORF">GOCE00092_LOCUS24662</name>
    <name evidence="3" type="ORF">GOCE00092_LOCUS24663</name>
</gene>
<reference evidence="3" key="1">
    <citation type="submission" date="2021-01" db="EMBL/GenBank/DDBJ databases">
        <authorList>
            <person name="Corre E."/>
            <person name="Pelletier E."/>
            <person name="Niang G."/>
            <person name="Scheremetjew M."/>
            <person name="Finn R."/>
            <person name="Kale V."/>
            <person name="Holt S."/>
            <person name="Cochrane G."/>
            <person name="Meng A."/>
            <person name="Brown T."/>
            <person name="Cohen L."/>
        </authorList>
    </citation>
    <scope>NUCLEOTIDE SEQUENCE</scope>
    <source>
        <strain evidence="3">CCMP 410</strain>
    </source>
</reference>
<evidence type="ECO:0000313" key="1">
    <source>
        <dbReference type="EMBL" id="CAD9306651.1"/>
    </source>
</evidence>
<evidence type="ECO:0000313" key="3">
    <source>
        <dbReference type="EMBL" id="CAD9306658.1"/>
    </source>
</evidence>
<proteinExistence type="predicted"/>
<organism evidence="3">
    <name type="scientific">Grammatophora oceanica</name>
    <dbReference type="NCBI Taxonomy" id="210454"/>
    <lineage>
        <taxon>Eukaryota</taxon>
        <taxon>Sar</taxon>
        <taxon>Stramenopiles</taxon>
        <taxon>Ochrophyta</taxon>
        <taxon>Bacillariophyta</taxon>
        <taxon>Fragilariophyceae</taxon>
        <taxon>Fragilariophycidae</taxon>
        <taxon>Rhabdonematales</taxon>
        <taxon>Grammatophoraceae</taxon>
        <taxon>Grammatophora</taxon>
    </lineage>
</organism>
<name>A0A6U5PCQ8_9STRA</name>
<evidence type="ECO:0000313" key="2">
    <source>
        <dbReference type="EMBL" id="CAD9306656.1"/>
    </source>
</evidence>
<dbReference type="EMBL" id="HBGK01046961">
    <property type="protein sequence ID" value="CAD9306658.1"/>
    <property type="molecule type" value="Transcribed_RNA"/>
</dbReference>
<protein>
    <submittedName>
        <fullName evidence="3">Uncharacterized protein</fullName>
    </submittedName>
</protein>
<dbReference type="AlphaFoldDB" id="A0A6U5PCQ8"/>
<sequence length="118" mass="13867">MTAFWVGLYLMVQSRHWLPFFLFIGQSSNHRLLLFQWYSNHTTLLFERAQSAIHTVIGKDKLEVLSRSSFLGKKEEQLMEWWTDGFAFMACWKDCHLHRVHRGEGFALLVGNGKENCC</sequence>